<comment type="caution">
    <text evidence="1">The sequence shown here is derived from an EMBL/GenBank/DDBJ whole genome shotgun (WGS) entry which is preliminary data.</text>
</comment>
<gene>
    <name evidence="1" type="ORF">FMOSSE_LOCUS3946</name>
</gene>
<sequence>FTNIREEDPVLCMVFSSATGPFKDGLGRFITTPSALYLSSGTRTKNTGEVDPVLCMVFASATGPFKDGLGRFITTPNTLYLSSS</sequence>
<reference evidence="1" key="1">
    <citation type="submission" date="2021-06" db="EMBL/GenBank/DDBJ databases">
        <authorList>
            <person name="Kallberg Y."/>
            <person name="Tangrot J."/>
            <person name="Rosling A."/>
        </authorList>
    </citation>
    <scope>NUCLEOTIDE SEQUENCE</scope>
    <source>
        <strain evidence="1">87-6 pot B 2015</strain>
    </source>
</reference>
<dbReference type="EMBL" id="CAJVPP010000630">
    <property type="protein sequence ID" value="CAG8499197.1"/>
    <property type="molecule type" value="Genomic_DNA"/>
</dbReference>
<feature type="non-terminal residue" evidence="1">
    <location>
        <position position="84"/>
    </location>
</feature>
<evidence type="ECO:0000313" key="1">
    <source>
        <dbReference type="EMBL" id="CAG8499197.1"/>
    </source>
</evidence>
<keyword evidence="2" id="KW-1185">Reference proteome</keyword>
<proteinExistence type="predicted"/>
<organism evidence="1 2">
    <name type="scientific">Funneliformis mosseae</name>
    <name type="common">Endomycorrhizal fungus</name>
    <name type="synonym">Glomus mosseae</name>
    <dbReference type="NCBI Taxonomy" id="27381"/>
    <lineage>
        <taxon>Eukaryota</taxon>
        <taxon>Fungi</taxon>
        <taxon>Fungi incertae sedis</taxon>
        <taxon>Mucoromycota</taxon>
        <taxon>Glomeromycotina</taxon>
        <taxon>Glomeromycetes</taxon>
        <taxon>Glomerales</taxon>
        <taxon>Glomeraceae</taxon>
        <taxon>Funneliformis</taxon>
    </lineage>
</organism>
<name>A0A9N8ZKS2_FUNMO</name>
<accession>A0A9N8ZKS2</accession>
<dbReference type="AlphaFoldDB" id="A0A9N8ZKS2"/>
<dbReference type="Proteomes" id="UP000789375">
    <property type="component" value="Unassembled WGS sequence"/>
</dbReference>
<evidence type="ECO:0000313" key="2">
    <source>
        <dbReference type="Proteomes" id="UP000789375"/>
    </source>
</evidence>
<protein>
    <submittedName>
        <fullName evidence="1">10684_t:CDS:1</fullName>
    </submittedName>
</protein>